<proteinExistence type="predicted"/>
<dbReference type="Pfam" id="PF17871">
    <property type="entry name" value="AAA_lid_9"/>
    <property type="match status" value="1"/>
</dbReference>
<evidence type="ECO:0000256" key="5">
    <source>
        <dbReference type="PROSITE-ProRule" id="PRU01251"/>
    </source>
</evidence>
<dbReference type="InterPro" id="IPR050130">
    <property type="entry name" value="ClpA_ClpB"/>
</dbReference>
<dbReference type="Gene3D" id="1.10.8.60">
    <property type="match status" value="2"/>
</dbReference>
<dbReference type="PROSITE" id="PS00870">
    <property type="entry name" value="CLPAB_1"/>
    <property type="match status" value="1"/>
</dbReference>
<dbReference type="GO" id="GO:0034605">
    <property type="term" value="P:cellular response to heat"/>
    <property type="evidence" value="ECO:0007669"/>
    <property type="project" value="TreeGrafter"/>
</dbReference>
<dbReference type="GO" id="GO:0016887">
    <property type="term" value="F:ATP hydrolysis activity"/>
    <property type="evidence" value="ECO:0007669"/>
    <property type="project" value="InterPro"/>
</dbReference>
<reference evidence="9" key="1">
    <citation type="submission" date="2017-09" db="EMBL/GenBank/DDBJ databases">
        <title>Depth-based differentiation of microbial function through sediment-hosted aquifers and enrichment of novel symbionts in the deep terrestrial subsurface.</title>
        <authorList>
            <person name="Probst A.J."/>
            <person name="Ladd B."/>
            <person name="Jarett J.K."/>
            <person name="Geller-Mcgrath D.E."/>
            <person name="Sieber C.M.K."/>
            <person name="Emerson J.B."/>
            <person name="Anantharaman K."/>
            <person name="Thomas B.C."/>
            <person name="Malmstrom R."/>
            <person name="Stieglmeier M."/>
            <person name="Klingl A."/>
            <person name="Woyke T."/>
            <person name="Ryan C.M."/>
            <person name="Banfield J.F."/>
        </authorList>
    </citation>
    <scope>NUCLEOTIDE SEQUENCE [LARGE SCALE GENOMIC DNA]</scope>
</reference>
<dbReference type="InterPro" id="IPR003959">
    <property type="entry name" value="ATPase_AAA_core"/>
</dbReference>
<evidence type="ECO:0000259" key="7">
    <source>
        <dbReference type="PROSITE" id="PS51903"/>
    </source>
</evidence>
<evidence type="ECO:0000313" key="9">
    <source>
        <dbReference type="Proteomes" id="UP000231382"/>
    </source>
</evidence>
<feature type="domain" description="Clp R" evidence="7">
    <location>
        <begin position="6"/>
        <end position="146"/>
    </location>
</feature>
<dbReference type="GO" id="GO:0005737">
    <property type="term" value="C:cytoplasm"/>
    <property type="evidence" value="ECO:0007669"/>
    <property type="project" value="TreeGrafter"/>
</dbReference>
<evidence type="ECO:0000256" key="4">
    <source>
        <dbReference type="ARBA" id="ARBA00023186"/>
    </source>
</evidence>
<dbReference type="Gene3D" id="3.40.50.300">
    <property type="entry name" value="P-loop containing nucleotide triphosphate hydrolases"/>
    <property type="match status" value="2"/>
</dbReference>
<dbReference type="InterPro" id="IPR036628">
    <property type="entry name" value="Clp_N_dom_sf"/>
</dbReference>
<dbReference type="Gene3D" id="4.10.860.10">
    <property type="entry name" value="UVR domain"/>
    <property type="match status" value="1"/>
</dbReference>
<dbReference type="GO" id="GO:0005524">
    <property type="term" value="F:ATP binding"/>
    <property type="evidence" value="ECO:0007669"/>
    <property type="project" value="UniProtKB-KW"/>
</dbReference>
<dbReference type="AlphaFoldDB" id="A0A2H0W6B5"/>
<dbReference type="Pfam" id="PF07724">
    <property type="entry name" value="AAA_2"/>
    <property type="match status" value="1"/>
</dbReference>
<dbReference type="InterPro" id="IPR019489">
    <property type="entry name" value="Clp_ATPase_C"/>
</dbReference>
<dbReference type="FunFam" id="3.40.50.300:FF:000025">
    <property type="entry name" value="ATP-dependent Clp protease subunit"/>
    <property type="match status" value="1"/>
</dbReference>
<organism evidence="8 9">
    <name type="scientific">Candidatus Berkelbacteria bacterium CG10_big_fil_rev_8_21_14_0_10_43_13</name>
    <dbReference type="NCBI Taxonomy" id="1974514"/>
    <lineage>
        <taxon>Bacteria</taxon>
        <taxon>Candidatus Berkelbacteria</taxon>
    </lineage>
</organism>
<dbReference type="InterPro" id="IPR001270">
    <property type="entry name" value="ClpA/B"/>
</dbReference>
<dbReference type="InterPro" id="IPR003593">
    <property type="entry name" value="AAA+_ATPase"/>
</dbReference>
<keyword evidence="4" id="KW-0143">Chaperone</keyword>
<comment type="caution">
    <text evidence="8">The sequence shown here is derived from an EMBL/GenBank/DDBJ whole genome shotgun (WGS) entry which is preliminary data.</text>
</comment>
<dbReference type="SMART" id="SM00382">
    <property type="entry name" value="AAA"/>
    <property type="match status" value="2"/>
</dbReference>
<dbReference type="PROSITE" id="PS51903">
    <property type="entry name" value="CLP_R"/>
    <property type="match status" value="1"/>
</dbReference>
<evidence type="ECO:0000256" key="2">
    <source>
        <dbReference type="ARBA" id="ARBA00022741"/>
    </source>
</evidence>
<dbReference type="InterPro" id="IPR027417">
    <property type="entry name" value="P-loop_NTPase"/>
</dbReference>
<feature type="coiled-coil region" evidence="6">
    <location>
        <begin position="450"/>
        <end position="496"/>
    </location>
</feature>
<keyword evidence="6" id="KW-0175">Coiled coil</keyword>
<keyword evidence="3" id="KW-0067">ATP-binding</keyword>
<dbReference type="EMBL" id="PEZW01000018">
    <property type="protein sequence ID" value="PIS07611.1"/>
    <property type="molecule type" value="Genomic_DNA"/>
</dbReference>
<dbReference type="Gene3D" id="1.10.1780.10">
    <property type="entry name" value="Clp, N-terminal domain"/>
    <property type="match status" value="2"/>
</dbReference>
<dbReference type="CDD" id="cd00009">
    <property type="entry name" value="AAA"/>
    <property type="match status" value="1"/>
</dbReference>
<dbReference type="SUPFAM" id="SSF81923">
    <property type="entry name" value="Double Clp-N motif"/>
    <property type="match status" value="1"/>
</dbReference>
<dbReference type="Proteomes" id="UP000231382">
    <property type="component" value="Unassembled WGS sequence"/>
</dbReference>
<evidence type="ECO:0000313" key="8">
    <source>
        <dbReference type="EMBL" id="PIS07611.1"/>
    </source>
</evidence>
<keyword evidence="2" id="KW-0547">Nucleotide-binding</keyword>
<evidence type="ECO:0000256" key="1">
    <source>
        <dbReference type="ARBA" id="ARBA00022737"/>
    </source>
</evidence>
<evidence type="ECO:0000256" key="6">
    <source>
        <dbReference type="SAM" id="Coils"/>
    </source>
</evidence>
<dbReference type="InterPro" id="IPR004176">
    <property type="entry name" value="Clp_R_N"/>
</dbReference>
<dbReference type="PANTHER" id="PTHR11638">
    <property type="entry name" value="ATP-DEPENDENT CLP PROTEASE"/>
    <property type="match status" value="1"/>
</dbReference>
<dbReference type="Pfam" id="PF00004">
    <property type="entry name" value="AAA"/>
    <property type="match status" value="1"/>
</dbReference>
<sequence>MNNDIFNKFTPSLKKTLIDAEQIARERNLTLDTEHQLLAILQNRDTLAAEILTSFDVTSDRAELISSLISHKKTKTTKPTVITESAKKSLQLAVQTALKYRHSNVGSEHLLLALISNKMFNSYLVIERIGVDPKKIKKQVESIFNGINQSFNQLDSQPQINPMINPSNLLEDEGIADEQFFGPMPPMPGLNNPAQTKESTLDTHSTNLTALTKTKKLDPVIGREKEIHRLIQTLSRRTKNNPVLVGEPGVGKTAIVEGLAQKIIKGEVPEKIANTEILSLDLGSILAGTMYRGQFESRVKKILAEIEKRKNIILFVDEVHMIIGAGSTEGSVDAANLLKPMLAKGKLRLIGATTFNEYKKYIEKDSAFERRFQPIKVEEPTRDEAYKILTGIKSYYEEFHHVKYSPESLDAAVDFSIRYIHDRSLPDKAIDLIDEAGAAHNSEVKKADPLSKLQKELAQISREKEKLIDAEKYEQATLLREKSLKLQNKIKQLKSDRKAASVPEINARDIADLVSEWTGVPVTTMSLKERSSYINLDKKLKKYIVGQDEAIVELARAIKRARTGIANPARPIGSFIFLGPTGVGKTELAKVLAREIFGSEKTLVKIDMSEFAEKHNVARLIGAPAGYIGYEEGGKLTEKIRQNPYSVILFDEIEKAHPEVFNILLQIMDEGALTDAKGRTVDFKNTIIIMTSNLGTDIIRRQAAIGFGHSKSDQGRYEMMKENVIETVEKTFRPEFINRLDKVIVFSPLSKIVIRKIVDLQIGELVTRLANKNIKLVVPIDVRKFIADKSYSDDYGARPIRKFIADKIESILSDKLLEHDTAENLTLKLKLEKDKIIL</sequence>
<gene>
    <name evidence="8" type="ORF">COT78_02845</name>
</gene>
<dbReference type="SMART" id="SM01086">
    <property type="entry name" value="ClpB_D2-small"/>
    <property type="match status" value="1"/>
</dbReference>
<dbReference type="SUPFAM" id="SSF52540">
    <property type="entry name" value="P-loop containing nucleoside triphosphate hydrolases"/>
    <property type="match status" value="2"/>
</dbReference>
<dbReference type="FunFam" id="3.40.50.300:FF:000010">
    <property type="entry name" value="Chaperone clpB 1, putative"/>
    <property type="match status" value="1"/>
</dbReference>
<evidence type="ECO:0000256" key="3">
    <source>
        <dbReference type="ARBA" id="ARBA00022840"/>
    </source>
</evidence>
<name>A0A2H0W6B5_9BACT</name>
<dbReference type="CDD" id="cd19499">
    <property type="entry name" value="RecA-like_ClpB_Hsp104-like"/>
    <property type="match status" value="1"/>
</dbReference>
<dbReference type="PRINTS" id="PR00300">
    <property type="entry name" value="CLPPROTEASEA"/>
</dbReference>
<dbReference type="Pfam" id="PF02861">
    <property type="entry name" value="Clp_N"/>
    <property type="match status" value="2"/>
</dbReference>
<dbReference type="InterPro" id="IPR041546">
    <property type="entry name" value="ClpA/ClpB_AAA_lid"/>
</dbReference>
<keyword evidence="1 5" id="KW-0677">Repeat</keyword>
<protein>
    <recommendedName>
        <fullName evidence="7">Clp R domain-containing protein</fullName>
    </recommendedName>
</protein>
<dbReference type="Pfam" id="PF10431">
    <property type="entry name" value="ClpB_D2-small"/>
    <property type="match status" value="1"/>
</dbReference>
<accession>A0A2H0W6B5</accession>
<dbReference type="PANTHER" id="PTHR11638:SF18">
    <property type="entry name" value="HEAT SHOCK PROTEIN 104"/>
    <property type="match status" value="1"/>
</dbReference>
<dbReference type="InterPro" id="IPR018368">
    <property type="entry name" value="ClpA/B_CS1"/>
</dbReference>